<keyword evidence="4" id="KW-0812">Transmembrane</keyword>
<dbReference type="InterPro" id="IPR000462">
    <property type="entry name" value="CDP-OH_P_trans"/>
</dbReference>
<accession>A0A150P5H2</accession>
<name>A0A150P5H2_SORCE</name>
<evidence type="ECO:0000256" key="1">
    <source>
        <dbReference type="ARBA" id="ARBA00022679"/>
    </source>
</evidence>
<evidence type="ECO:0000256" key="2">
    <source>
        <dbReference type="RuleBase" id="RU003750"/>
    </source>
</evidence>
<evidence type="ECO:0000256" key="3">
    <source>
        <dbReference type="SAM" id="MobiDB-lite"/>
    </source>
</evidence>
<dbReference type="Proteomes" id="UP000075604">
    <property type="component" value="Unassembled WGS sequence"/>
</dbReference>
<dbReference type="GO" id="GO:0008654">
    <property type="term" value="P:phospholipid biosynthetic process"/>
    <property type="evidence" value="ECO:0007669"/>
    <property type="project" value="InterPro"/>
</dbReference>
<gene>
    <name evidence="5" type="ORF">BE04_01130</name>
</gene>
<evidence type="ECO:0000256" key="4">
    <source>
        <dbReference type="SAM" id="Phobius"/>
    </source>
</evidence>
<reference evidence="5 6" key="1">
    <citation type="submission" date="2014-02" db="EMBL/GenBank/DDBJ databases">
        <title>The small core and large imbalanced accessory genome model reveals a collaborative survival strategy of Sorangium cellulosum strains in nature.</title>
        <authorList>
            <person name="Han K."/>
            <person name="Peng R."/>
            <person name="Blom J."/>
            <person name="Li Y.-Z."/>
        </authorList>
    </citation>
    <scope>NUCLEOTIDE SEQUENCE [LARGE SCALE GENOMIC DNA]</scope>
    <source>
        <strain evidence="5 6">So0157-18</strain>
    </source>
</reference>
<comment type="similarity">
    <text evidence="2">Belongs to the CDP-alcohol phosphatidyltransferase class-I family.</text>
</comment>
<organism evidence="5 6">
    <name type="scientific">Sorangium cellulosum</name>
    <name type="common">Polyangium cellulosum</name>
    <dbReference type="NCBI Taxonomy" id="56"/>
    <lineage>
        <taxon>Bacteria</taxon>
        <taxon>Pseudomonadati</taxon>
        <taxon>Myxococcota</taxon>
        <taxon>Polyangia</taxon>
        <taxon>Polyangiales</taxon>
        <taxon>Polyangiaceae</taxon>
        <taxon>Sorangium</taxon>
    </lineage>
</organism>
<feature type="compositionally biased region" description="Low complexity" evidence="3">
    <location>
        <begin position="1"/>
        <end position="17"/>
    </location>
</feature>
<dbReference type="AlphaFoldDB" id="A0A150P5H2"/>
<dbReference type="GO" id="GO:0016020">
    <property type="term" value="C:membrane"/>
    <property type="evidence" value="ECO:0007669"/>
    <property type="project" value="InterPro"/>
</dbReference>
<keyword evidence="4" id="KW-1133">Transmembrane helix</keyword>
<feature type="transmembrane region" description="Helical" evidence="4">
    <location>
        <begin position="113"/>
        <end position="133"/>
    </location>
</feature>
<keyword evidence="4" id="KW-0472">Membrane</keyword>
<dbReference type="GO" id="GO:0016780">
    <property type="term" value="F:phosphotransferase activity, for other substituted phosphate groups"/>
    <property type="evidence" value="ECO:0007669"/>
    <property type="project" value="InterPro"/>
</dbReference>
<sequence length="317" mass="34821">MPEPCAATESSTPAAPSGGVPGGWKMRMEDPLNRYYRYPIARWIVRALMRTPVTPNQVTLVQPLFAALAGYLVTFDDPRHLAAGALVFELRSILDCVDGALARAKRMASPAGHAIDALADWLGVTFLYAGIFWHFHLHPPPDGPWSAVLSTNGILLLALLQGALRSFSSDYFKLKYCSIFERGTDETVDVLRRKIQALGPSSSFFAHADVFIGRMGHLAFEHEWFDPERSRSSTGADQVKQLIREETSPLTRLIGALWAISNGDAFLSLVVLTLLADQLWLGQVFFATGGVVWIVAVIVLNGWFLRGASRRGKLAVA</sequence>
<evidence type="ECO:0000313" key="6">
    <source>
        <dbReference type="Proteomes" id="UP000075604"/>
    </source>
</evidence>
<dbReference type="EMBL" id="JELX01003935">
    <property type="protein sequence ID" value="KYF50910.1"/>
    <property type="molecule type" value="Genomic_DNA"/>
</dbReference>
<dbReference type="PROSITE" id="PS00379">
    <property type="entry name" value="CDP_ALCOHOL_P_TRANSF"/>
    <property type="match status" value="1"/>
</dbReference>
<dbReference type="InterPro" id="IPR043130">
    <property type="entry name" value="CDP-OH_PTrfase_TM_dom"/>
</dbReference>
<feature type="transmembrane region" description="Helical" evidence="4">
    <location>
        <begin position="253"/>
        <end position="274"/>
    </location>
</feature>
<keyword evidence="1 2" id="KW-0808">Transferase</keyword>
<proteinExistence type="inferred from homology"/>
<evidence type="ECO:0008006" key="7">
    <source>
        <dbReference type="Google" id="ProtNLM"/>
    </source>
</evidence>
<protein>
    <recommendedName>
        <fullName evidence="7">CDP-alcohol phosphatidyltransferase</fullName>
    </recommendedName>
</protein>
<evidence type="ECO:0000313" key="5">
    <source>
        <dbReference type="EMBL" id="KYF50910.1"/>
    </source>
</evidence>
<feature type="transmembrane region" description="Helical" evidence="4">
    <location>
        <begin position="280"/>
        <end position="304"/>
    </location>
</feature>
<comment type="caution">
    <text evidence="5">The sequence shown here is derived from an EMBL/GenBank/DDBJ whole genome shotgun (WGS) entry which is preliminary data.</text>
</comment>
<dbReference type="Pfam" id="PF01066">
    <property type="entry name" value="CDP-OH_P_transf"/>
    <property type="match status" value="1"/>
</dbReference>
<feature type="region of interest" description="Disordered" evidence="3">
    <location>
        <begin position="1"/>
        <end position="23"/>
    </location>
</feature>
<dbReference type="Gene3D" id="1.20.120.1760">
    <property type="match status" value="1"/>
</dbReference>
<feature type="transmembrane region" description="Helical" evidence="4">
    <location>
        <begin position="145"/>
        <end position="164"/>
    </location>
</feature>
<dbReference type="InterPro" id="IPR048254">
    <property type="entry name" value="CDP_ALCOHOL_P_TRANSF_CS"/>
</dbReference>